<dbReference type="InterPro" id="IPR009057">
    <property type="entry name" value="Homeodomain-like_sf"/>
</dbReference>
<dbReference type="RefSeq" id="WP_311345912.1">
    <property type="nucleotide sequence ID" value="NZ_JAVREI010000010.1"/>
</dbReference>
<dbReference type="Proteomes" id="UP001183222">
    <property type="component" value="Unassembled WGS sequence"/>
</dbReference>
<keyword evidence="3" id="KW-0804">Transcription</keyword>
<evidence type="ECO:0000256" key="2">
    <source>
        <dbReference type="ARBA" id="ARBA00023125"/>
    </source>
</evidence>
<dbReference type="SUPFAM" id="SSF46689">
    <property type="entry name" value="Homeodomain-like"/>
    <property type="match status" value="1"/>
</dbReference>
<dbReference type="EMBL" id="JAVREI010000010">
    <property type="protein sequence ID" value="MDT0277101.1"/>
    <property type="molecule type" value="Genomic_DNA"/>
</dbReference>
<dbReference type="Pfam" id="PF00440">
    <property type="entry name" value="TetR_N"/>
    <property type="match status" value="1"/>
</dbReference>
<organism evidence="6 7">
    <name type="scientific">Blastococcus goldschmidtiae</name>
    <dbReference type="NCBI Taxonomy" id="3075546"/>
    <lineage>
        <taxon>Bacteria</taxon>
        <taxon>Bacillati</taxon>
        <taxon>Actinomycetota</taxon>
        <taxon>Actinomycetes</taxon>
        <taxon>Geodermatophilales</taxon>
        <taxon>Geodermatophilaceae</taxon>
        <taxon>Blastococcus</taxon>
    </lineage>
</organism>
<comment type="caution">
    <text evidence="6">The sequence shown here is derived from an EMBL/GenBank/DDBJ whole genome shotgun (WGS) entry which is preliminary data.</text>
</comment>
<evidence type="ECO:0000313" key="6">
    <source>
        <dbReference type="EMBL" id="MDT0277101.1"/>
    </source>
</evidence>
<keyword evidence="7" id="KW-1185">Reference proteome</keyword>
<keyword evidence="2 4" id="KW-0238">DNA-binding</keyword>
<proteinExistence type="predicted"/>
<evidence type="ECO:0000256" key="3">
    <source>
        <dbReference type="ARBA" id="ARBA00023163"/>
    </source>
</evidence>
<evidence type="ECO:0000259" key="5">
    <source>
        <dbReference type="PROSITE" id="PS50977"/>
    </source>
</evidence>
<feature type="domain" description="HTH tetR-type" evidence="5">
    <location>
        <begin position="6"/>
        <end position="65"/>
    </location>
</feature>
<gene>
    <name evidence="6" type="ORF">RM425_14420</name>
</gene>
<accession>A0ABU2KA75</accession>
<dbReference type="PANTHER" id="PTHR47506:SF1">
    <property type="entry name" value="HTH-TYPE TRANSCRIPTIONAL REGULATOR YJDC"/>
    <property type="match status" value="1"/>
</dbReference>
<dbReference type="PROSITE" id="PS50977">
    <property type="entry name" value="HTH_TETR_2"/>
    <property type="match status" value="1"/>
</dbReference>
<feature type="DNA-binding region" description="H-T-H motif" evidence="4">
    <location>
        <begin position="28"/>
        <end position="47"/>
    </location>
</feature>
<name>A0ABU2KA75_9ACTN</name>
<keyword evidence="1" id="KW-0805">Transcription regulation</keyword>
<dbReference type="PRINTS" id="PR00455">
    <property type="entry name" value="HTHTETR"/>
</dbReference>
<dbReference type="InterPro" id="IPR001647">
    <property type="entry name" value="HTH_TetR"/>
</dbReference>
<dbReference type="Gene3D" id="1.10.357.10">
    <property type="entry name" value="Tetracycline Repressor, domain 2"/>
    <property type="match status" value="1"/>
</dbReference>
<protein>
    <submittedName>
        <fullName evidence="6">TetR/AcrR family transcriptional regulator</fullName>
    </submittedName>
</protein>
<evidence type="ECO:0000313" key="7">
    <source>
        <dbReference type="Proteomes" id="UP001183222"/>
    </source>
</evidence>
<dbReference type="PANTHER" id="PTHR47506">
    <property type="entry name" value="TRANSCRIPTIONAL REGULATORY PROTEIN"/>
    <property type="match status" value="1"/>
</dbReference>
<evidence type="ECO:0000256" key="1">
    <source>
        <dbReference type="ARBA" id="ARBA00023015"/>
    </source>
</evidence>
<evidence type="ECO:0000256" key="4">
    <source>
        <dbReference type="PROSITE-ProRule" id="PRU00335"/>
    </source>
</evidence>
<reference evidence="7" key="1">
    <citation type="submission" date="2023-07" db="EMBL/GenBank/DDBJ databases">
        <title>30 novel species of actinomycetes from the DSMZ collection.</title>
        <authorList>
            <person name="Nouioui I."/>
        </authorList>
    </citation>
    <scope>NUCLEOTIDE SEQUENCE [LARGE SCALE GENOMIC DNA]</scope>
    <source>
        <strain evidence="7">DSM 46792</strain>
    </source>
</reference>
<sequence length="195" mass="19963">MSAFRQQAEDQILDRAAALLARRGAKTSVQEIADAVGLSKAGLQHHFPTKDSLQAAVVARAGALVQQVLALVADLPVGPERDLRAIEAWVDVALAHPGLVSLLLAPVSTGTPGDVAAGEAEAIQASGAAALTAFGVDPAATTAERTVRVAAALAALGVLTLAAHQQNLTAAWRPHMVVACFDALGHRRSVPTPEA</sequence>